<dbReference type="AlphaFoldDB" id="A0A6J4HXK4"/>
<sequence>MAAPKRVFILLFNARTDNPGIHTIRIGERNKVLMFESEDDATRFALMLEAQDFPEAAVEEMDSDEIEEFCQSADYDSEFIEEGMLAMPPETNVEELDWQPEAKTPKEPEISELERIRRQLEGLL</sequence>
<organism evidence="1">
    <name type="scientific">uncultured Coleofasciculus sp</name>
    <dbReference type="NCBI Taxonomy" id="1267456"/>
    <lineage>
        <taxon>Bacteria</taxon>
        <taxon>Bacillati</taxon>
        <taxon>Cyanobacteriota</taxon>
        <taxon>Cyanophyceae</taxon>
        <taxon>Coleofasciculales</taxon>
        <taxon>Coleofasciculaceae</taxon>
        <taxon>Coleofasciculus</taxon>
        <taxon>environmental samples</taxon>
    </lineage>
</organism>
<evidence type="ECO:0008006" key="2">
    <source>
        <dbReference type="Google" id="ProtNLM"/>
    </source>
</evidence>
<reference evidence="1" key="1">
    <citation type="submission" date="2020-02" db="EMBL/GenBank/DDBJ databases">
        <authorList>
            <person name="Meier V. D."/>
        </authorList>
    </citation>
    <scope>NUCLEOTIDE SEQUENCE</scope>
    <source>
        <strain evidence="1">AVDCRST_MAG92</strain>
    </source>
</reference>
<dbReference type="Pfam" id="PF11360">
    <property type="entry name" value="DUF3110"/>
    <property type="match status" value="1"/>
</dbReference>
<gene>
    <name evidence="1" type="ORF">AVDCRST_MAG92-1254</name>
</gene>
<protein>
    <recommendedName>
        <fullName evidence="2">DUF3110 domain-containing protein</fullName>
    </recommendedName>
</protein>
<name>A0A6J4HXK4_9CYAN</name>
<proteinExistence type="predicted"/>
<dbReference type="InterPro" id="IPR021503">
    <property type="entry name" value="DUF3110"/>
</dbReference>
<dbReference type="EMBL" id="CADCTM010000173">
    <property type="protein sequence ID" value="CAA9235762.1"/>
    <property type="molecule type" value="Genomic_DNA"/>
</dbReference>
<accession>A0A6J4HXK4</accession>
<evidence type="ECO:0000313" key="1">
    <source>
        <dbReference type="EMBL" id="CAA9235762.1"/>
    </source>
</evidence>